<sequence length="130" mass="14036">MSVAYLSLLVLVLAPMMANAMPVAPTEIASSREPRQLMMPSYVPWVPQPGYAYRQYGYGQNPFFSASGHQLAGPIDERFGFALLASLFGGGGGDGDGDGDGDDDRYSTWNFRPLANLQQPFAWPMAALLG</sequence>
<organism evidence="2 3">
    <name type="scientific">Daphnia magna</name>
    <dbReference type="NCBI Taxonomy" id="35525"/>
    <lineage>
        <taxon>Eukaryota</taxon>
        <taxon>Metazoa</taxon>
        <taxon>Ecdysozoa</taxon>
        <taxon>Arthropoda</taxon>
        <taxon>Crustacea</taxon>
        <taxon>Branchiopoda</taxon>
        <taxon>Diplostraca</taxon>
        <taxon>Cladocera</taxon>
        <taxon>Anomopoda</taxon>
        <taxon>Daphniidae</taxon>
        <taxon>Daphnia</taxon>
    </lineage>
</organism>
<feature type="chain" id="PRO_5007853504" description="Secreted protein" evidence="1">
    <location>
        <begin position="21"/>
        <end position="130"/>
    </location>
</feature>
<accession>A0A164TYR8</accession>
<comment type="caution">
    <text evidence="2">The sequence shown here is derived from an EMBL/GenBank/DDBJ whole genome shotgun (WGS) entry which is preliminary data.</text>
</comment>
<proteinExistence type="predicted"/>
<keyword evidence="3" id="KW-1185">Reference proteome</keyword>
<evidence type="ECO:0000313" key="3">
    <source>
        <dbReference type="Proteomes" id="UP000076858"/>
    </source>
</evidence>
<evidence type="ECO:0008006" key="4">
    <source>
        <dbReference type="Google" id="ProtNLM"/>
    </source>
</evidence>
<protein>
    <recommendedName>
        <fullName evidence="4">Secreted protein</fullName>
    </recommendedName>
</protein>
<reference evidence="2 3" key="1">
    <citation type="submission" date="2016-03" db="EMBL/GenBank/DDBJ databases">
        <title>EvidentialGene: Evidence-directed Construction of Genes on Genomes.</title>
        <authorList>
            <person name="Gilbert D.G."/>
            <person name="Choi J.-H."/>
            <person name="Mockaitis K."/>
            <person name="Colbourne J."/>
            <person name="Pfrender M."/>
        </authorList>
    </citation>
    <scope>NUCLEOTIDE SEQUENCE [LARGE SCALE GENOMIC DNA]</scope>
    <source>
        <strain evidence="2 3">Xinb3</strain>
        <tissue evidence="2">Complete organism</tissue>
    </source>
</reference>
<name>A0A164TYR8_9CRUS</name>
<dbReference type="AlphaFoldDB" id="A0A164TYR8"/>
<gene>
    <name evidence="2" type="ORF">APZ42_024535</name>
</gene>
<dbReference type="EMBL" id="LRGB01001663">
    <property type="protein sequence ID" value="KZS10891.1"/>
    <property type="molecule type" value="Genomic_DNA"/>
</dbReference>
<evidence type="ECO:0000256" key="1">
    <source>
        <dbReference type="SAM" id="SignalP"/>
    </source>
</evidence>
<dbReference type="Proteomes" id="UP000076858">
    <property type="component" value="Unassembled WGS sequence"/>
</dbReference>
<evidence type="ECO:0000313" key="2">
    <source>
        <dbReference type="EMBL" id="KZS10891.1"/>
    </source>
</evidence>
<feature type="signal peptide" evidence="1">
    <location>
        <begin position="1"/>
        <end position="20"/>
    </location>
</feature>
<keyword evidence="1" id="KW-0732">Signal</keyword>
<dbReference type="OrthoDB" id="10353581at2759"/>